<gene>
    <name evidence="2" type="ORF">CAUJ_LOCUS8900</name>
</gene>
<organism evidence="2 3">
    <name type="scientific">Caenorhabditis auriculariae</name>
    <dbReference type="NCBI Taxonomy" id="2777116"/>
    <lineage>
        <taxon>Eukaryota</taxon>
        <taxon>Metazoa</taxon>
        <taxon>Ecdysozoa</taxon>
        <taxon>Nematoda</taxon>
        <taxon>Chromadorea</taxon>
        <taxon>Rhabditida</taxon>
        <taxon>Rhabditina</taxon>
        <taxon>Rhabditomorpha</taxon>
        <taxon>Rhabditoidea</taxon>
        <taxon>Rhabditidae</taxon>
        <taxon>Peloderinae</taxon>
        <taxon>Caenorhabditis</taxon>
    </lineage>
</organism>
<dbReference type="AlphaFoldDB" id="A0A8S1HF50"/>
<dbReference type="EMBL" id="CAJGYM010000031">
    <property type="protein sequence ID" value="CAD6192981.1"/>
    <property type="molecule type" value="Genomic_DNA"/>
</dbReference>
<sequence>MAYFFPDQWSGSTHPNIMTHEVNYNNSNGVVYSDPTAEEGRKLFDEFFVTEKPMIVQKVHNPYVPIEASQRFEKPEELAPIQKLSSDNIYYRNGLGGNDSNHPSDHDDGHLPDLDNFNPDIEMGKSLDEEVGFIACESPLLPAEHKVEVDNNANGAICREFLQEKSKRRQYGNRKPRSCLKRIVPQTPQEKKQESARISRAYTNRNNQEIKTCEQTIPILKANLRKEELELHTIFEDREVEKKISALLTVARELRNDGWDPIERDVCQKVIEFESKKQSIIYNNEVIPQPRQEKIKELEYVFDEIVDQQNKAVEQKDKNTIASRKSRLGNRLKREKLNNEVEVLEKMIEIARKKKNEVFNLQAFFKEKMAGNAQIISNVLKNSNFQDVQWEYFHWSYKLREFTDEESNMCLLFNRVVDMENPERHTVSLIVSLFVTFLSSRARDVADVSLDSHFLGPAQAHAGFFLKIRSETRAGPPGLTHKPVEKNISVLLTVASRELRNDGWDKIEWDVRQKVIEFESKKQVIINNEVVPQLRQEEIEKMELDFNKIVEQQKRL</sequence>
<accession>A0A8S1HF50</accession>
<keyword evidence="3" id="KW-1185">Reference proteome</keyword>
<dbReference type="Proteomes" id="UP000835052">
    <property type="component" value="Unassembled WGS sequence"/>
</dbReference>
<evidence type="ECO:0000313" key="3">
    <source>
        <dbReference type="Proteomes" id="UP000835052"/>
    </source>
</evidence>
<feature type="compositionally biased region" description="Basic and acidic residues" evidence="1">
    <location>
        <begin position="102"/>
        <end position="111"/>
    </location>
</feature>
<evidence type="ECO:0000313" key="2">
    <source>
        <dbReference type="EMBL" id="CAD6192981.1"/>
    </source>
</evidence>
<proteinExistence type="predicted"/>
<protein>
    <submittedName>
        <fullName evidence="2">Uncharacterized protein</fullName>
    </submittedName>
</protein>
<evidence type="ECO:0000256" key="1">
    <source>
        <dbReference type="SAM" id="MobiDB-lite"/>
    </source>
</evidence>
<name>A0A8S1HF50_9PELO</name>
<feature type="region of interest" description="Disordered" evidence="1">
    <location>
        <begin position="90"/>
        <end position="111"/>
    </location>
</feature>
<comment type="caution">
    <text evidence="2">The sequence shown here is derived from an EMBL/GenBank/DDBJ whole genome shotgun (WGS) entry which is preliminary data.</text>
</comment>
<reference evidence="2" key="1">
    <citation type="submission" date="2020-10" db="EMBL/GenBank/DDBJ databases">
        <authorList>
            <person name="Kikuchi T."/>
        </authorList>
    </citation>
    <scope>NUCLEOTIDE SEQUENCE</scope>
    <source>
        <strain evidence="2">NKZ352</strain>
    </source>
</reference>
<dbReference type="OrthoDB" id="5877056at2759"/>